<reference evidence="2" key="1">
    <citation type="submission" date="2011-02" db="EMBL/GenBank/DDBJ databases">
        <title>The genome of the leaf-cutting ant Acromyrmex echinatior suggests key adaptations to social evolution and fungus farming.</title>
        <authorList>
            <person name="Nygaard S."/>
            <person name="Zhang G."/>
        </authorList>
    </citation>
    <scope>NUCLEOTIDE SEQUENCE</scope>
</reference>
<dbReference type="InParanoid" id="F4X3R6"/>
<gene>
    <name evidence="2" type="ORF">G5I_12979</name>
</gene>
<proteinExistence type="predicted"/>
<dbReference type="AlphaFoldDB" id="F4X3R6"/>
<sequence>MSGLPERSVVAYCCYAERAKWNTLMVGMSAKQVLAEQQLKGAELKVENTELSCGGMQRITVGIAIWYFGGAATRRRVYVVLVDESRSASRRPSVRTAPMNVRVDQYWLPSEGCGTRCAFELSKSPPHRPDRQEREAKLVAAVFNSRRSAAGPPALGLPAPFPTSHVAR</sequence>
<evidence type="ECO:0000313" key="2">
    <source>
        <dbReference type="EMBL" id="EGI58863.1"/>
    </source>
</evidence>
<name>F4X3R6_ACREC</name>
<evidence type="ECO:0000313" key="3">
    <source>
        <dbReference type="Proteomes" id="UP000007755"/>
    </source>
</evidence>
<accession>F4X3R6</accession>
<feature type="region of interest" description="Disordered" evidence="1">
    <location>
        <begin position="148"/>
        <end position="168"/>
    </location>
</feature>
<keyword evidence="3" id="KW-1185">Reference proteome</keyword>
<organism evidence="3">
    <name type="scientific">Acromyrmex echinatior</name>
    <name type="common">Panamanian leafcutter ant</name>
    <name type="synonym">Acromyrmex octospinosus echinatior</name>
    <dbReference type="NCBI Taxonomy" id="103372"/>
    <lineage>
        <taxon>Eukaryota</taxon>
        <taxon>Metazoa</taxon>
        <taxon>Ecdysozoa</taxon>
        <taxon>Arthropoda</taxon>
        <taxon>Hexapoda</taxon>
        <taxon>Insecta</taxon>
        <taxon>Pterygota</taxon>
        <taxon>Neoptera</taxon>
        <taxon>Endopterygota</taxon>
        <taxon>Hymenoptera</taxon>
        <taxon>Apocrita</taxon>
        <taxon>Aculeata</taxon>
        <taxon>Formicoidea</taxon>
        <taxon>Formicidae</taxon>
        <taxon>Myrmicinae</taxon>
        <taxon>Acromyrmex</taxon>
    </lineage>
</organism>
<evidence type="ECO:0000256" key="1">
    <source>
        <dbReference type="SAM" id="MobiDB-lite"/>
    </source>
</evidence>
<feature type="compositionally biased region" description="Low complexity" evidence="1">
    <location>
        <begin position="149"/>
        <end position="158"/>
    </location>
</feature>
<protein>
    <submittedName>
        <fullName evidence="2">Uncharacterized protein</fullName>
    </submittedName>
</protein>
<dbReference type="Proteomes" id="UP000007755">
    <property type="component" value="Unassembled WGS sequence"/>
</dbReference>
<dbReference type="EMBL" id="GL888624">
    <property type="protein sequence ID" value="EGI58863.1"/>
    <property type="molecule type" value="Genomic_DNA"/>
</dbReference>